<reference evidence="1 2" key="1">
    <citation type="journal article" date="2020" name="Cell">
        <title>Large-Scale Comparative Analyses of Tick Genomes Elucidate Their Genetic Diversity and Vector Capacities.</title>
        <authorList>
            <consortium name="Tick Genome and Microbiome Consortium (TIGMIC)"/>
            <person name="Jia N."/>
            <person name="Wang J."/>
            <person name="Shi W."/>
            <person name="Du L."/>
            <person name="Sun Y."/>
            <person name="Zhan W."/>
            <person name="Jiang J.F."/>
            <person name="Wang Q."/>
            <person name="Zhang B."/>
            <person name="Ji P."/>
            <person name="Bell-Sakyi L."/>
            <person name="Cui X.M."/>
            <person name="Yuan T.T."/>
            <person name="Jiang B.G."/>
            <person name="Yang W.F."/>
            <person name="Lam T.T."/>
            <person name="Chang Q.C."/>
            <person name="Ding S.J."/>
            <person name="Wang X.J."/>
            <person name="Zhu J.G."/>
            <person name="Ruan X.D."/>
            <person name="Zhao L."/>
            <person name="Wei J.T."/>
            <person name="Ye R.Z."/>
            <person name="Que T.C."/>
            <person name="Du C.H."/>
            <person name="Zhou Y.H."/>
            <person name="Cheng J.X."/>
            <person name="Dai P.F."/>
            <person name="Guo W.B."/>
            <person name="Han X.H."/>
            <person name="Huang E.J."/>
            <person name="Li L.F."/>
            <person name="Wei W."/>
            <person name="Gao Y.C."/>
            <person name="Liu J.Z."/>
            <person name="Shao H.Z."/>
            <person name="Wang X."/>
            <person name="Wang C.C."/>
            <person name="Yang T.C."/>
            <person name="Huo Q.B."/>
            <person name="Li W."/>
            <person name="Chen H.Y."/>
            <person name="Chen S.E."/>
            <person name="Zhou L.G."/>
            <person name="Ni X.B."/>
            <person name="Tian J.H."/>
            <person name="Sheng Y."/>
            <person name="Liu T."/>
            <person name="Pan Y.S."/>
            <person name="Xia L.Y."/>
            <person name="Li J."/>
            <person name="Zhao F."/>
            <person name="Cao W.C."/>
        </authorList>
    </citation>
    <scope>NUCLEOTIDE SEQUENCE [LARGE SCALE GENOMIC DNA]</scope>
    <source>
        <strain evidence="1">Iper-2018</strain>
    </source>
</reference>
<comment type="caution">
    <text evidence="1">The sequence shown here is derived from an EMBL/GenBank/DDBJ whole genome shotgun (WGS) entry which is preliminary data.</text>
</comment>
<proteinExistence type="predicted"/>
<name>A0AC60NS33_IXOPE</name>
<sequence>MVCVLRTECSTNEDVGDILRRFWELESIGISDQPSNKKEEQNELLNEFNRTIRNVNGRCEVGLPFRVGARELKGNHTPELKRLESLKKRLSRDEAFAKDYDNVIYSYITSGHAEKVPKPPIFRRVDKPTDLLYAPSARN</sequence>
<evidence type="ECO:0000313" key="1">
    <source>
        <dbReference type="EMBL" id="KAG0409917.1"/>
    </source>
</evidence>
<gene>
    <name evidence="1" type="ORF">HPB47_012972</name>
</gene>
<evidence type="ECO:0000313" key="2">
    <source>
        <dbReference type="Proteomes" id="UP000805193"/>
    </source>
</evidence>
<protein>
    <submittedName>
        <fullName evidence="1">Uncharacterized protein</fullName>
    </submittedName>
</protein>
<dbReference type="EMBL" id="JABSTQ010011577">
    <property type="protein sequence ID" value="KAG0409917.1"/>
    <property type="molecule type" value="Genomic_DNA"/>
</dbReference>
<accession>A0AC60NS33</accession>
<organism evidence="1 2">
    <name type="scientific">Ixodes persulcatus</name>
    <name type="common">Taiga tick</name>
    <dbReference type="NCBI Taxonomy" id="34615"/>
    <lineage>
        <taxon>Eukaryota</taxon>
        <taxon>Metazoa</taxon>
        <taxon>Ecdysozoa</taxon>
        <taxon>Arthropoda</taxon>
        <taxon>Chelicerata</taxon>
        <taxon>Arachnida</taxon>
        <taxon>Acari</taxon>
        <taxon>Parasitiformes</taxon>
        <taxon>Ixodida</taxon>
        <taxon>Ixodoidea</taxon>
        <taxon>Ixodidae</taxon>
        <taxon>Ixodinae</taxon>
        <taxon>Ixodes</taxon>
    </lineage>
</organism>
<dbReference type="Proteomes" id="UP000805193">
    <property type="component" value="Unassembled WGS sequence"/>
</dbReference>
<keyword evidence="2" id="KW-1185">Reference proteome</keyword>